<dbReference type="AlphaFoldDB" id="A0A1P8UYG8"/>
<dbReference type="EMBL" id="CP015093">
    <property type="protein sequence ID" value="APZ54444.1"/>
    <property type="molecule type" value="Genomic_DNA"/>
</dbReference>
<evidence type="ECO:0000313" key="2">
    <source>
        <dbReference type="Proteomes" id="UP000187059"/>
    </source>
</evidence>
<sequence>MILQNRLPYDLASVRPLPNIGPVHMADWLLVDEAYGAQMAERARLLDTDRAAVLQLDPDARPAAEELLEMVLANLPEGFVRESETVTRPDAVQVPLDRDDPMGTLGRLVQEDLCLLEKRPGSDEHVLTGAVLCFPAGWRLAEKMMRPLTAIHIPIPEYDDGIAKRVQRLFDGVQPGRPLMRFNRLWQDDPALFQPGPRHDNNERADPATAPYFRSERQCLVRLPQTRAVVFSIHTYVLTRAATEALSSAAR</sequence>
<keyword evidence="2" id="KW-1185">Reference proteome</keyword>
<evidence type="ECO:0000313" key="1">
    <source>
        <dbReference type="EMBL" id="APZ54444.1"/>
    </source>
</evidence>
<dbReference type="InterPro" id="IPR021848">
    <property type="entry name" value="HODM_asu-like"/>
</dbReference>
<protein>
    <submittedName>
        <fullName evidence="1">Putative DUF3445 protein</fullName>
    </submittedName>
</protein>
<organism evidence="1 2">
    <name type="scientific">Salipiger abyssi</name>
    <dbReference type="NCBI Taxonomy" id="1250539"/>
    <lineage>
        <taxon>Bacteria</taxon>
        <taxon>Pseudomonadati</taxon>
        <taxon>Pseudomonadota</taxon>
        <taxon>Alphaproteobacteria</taxon>
        <taxon>Rhodobacterales</taxon>
        <taxon>Roseobacteraceae</taxon>
        <taxon>Salipiger</taxon>
    </lineage>
</organism>
<dbReference type="RefSeq" id="WP_076703928.1">
    <property type="nucleotide sequence ID" value="NZ_CP015093.1"/>
</dbReference>
<reference evidence="1 2" key="1">
    <citation type="submission" date="2016-04" db="EMBL/GenBank/DDBJ databases">
        <title>Deep-sea bacteria in the southern Pacific.</title>
        <authorList>
            <person name="Tang K."/>
        </authorList>
    </citation>
    <scope>NUCLEOTIDE SEQUENCE [LARGE SCALE GENOMIC DNA]</scope>
    <source>
        <strain evidence="1 2">JLT2014</strain>
    </source>
</reference>
<gene>
    <name evidence="1" type="ORF">Ga0080574_TMP4110</name>
</gene>
<name>A0A1P8UYG8_9RHOB</name>
<dbReference type="Pfam" id="PF11927">
    <property type="entry name" value="HODM_asu-like"/>
    <property type="match status" value="1"/>
</dbReference>
<dbReference type="KEGG" id="paby:Ga0080574_TMP4110"/>
<proteinExistence type="predicted"/>
<accession>A0A1P8UYG8</accession>
<dbReference type="Proteomes" id="UP000187059">
    <property type="component" value="Chromosome"/>
</dbReference>
<dbReference type="OrthoDB" id="5242510at2"/>
<dbReference type="STRING" id="1250539.Ga0080574_TMP4110"/>